<dbReference type="KEGG" id="pno:SNOG_09579"/>
<dbReference type="GeneID" id="5976773"/>
<dbReference type="AlphaFoldDB" id="Q0UF85"/>
<dbReference type="InParanoid" id="Q0UF85"/>
<accession>Q0UF85</accession>
<dbReference type="RefSeq" id="XP_001799868.1">
    <property type="nucleotide sequence ID" value="XM_001799816.1"/>
</dbReference>
<dbReference type="EMBL" id="CH445339">
    <property type="protein sequence ID" value="EAT82844.1"/>
    <property type="molecule type" value="Genomic_DNA"/>
</dbReference>
<protein>
    <submittedName>
        <fullName evidence="1">Uncharacterized protein</fullName>
    </submittedName>
</protein>
<dbReference type="VEuPathDB" id="FungiDB:JI435_306650"/>
<evidence type="ECO:0000313" key="2">
    <source>
        <dbReference type="Proteomes" id="UP000001055"/>
    </source>
</evidence>
<reference evidence="2" key="1">
    <citation type="journal article" date="2007" name="Plant Cell">
        <title>Dothideomycete-plant interactions illuminated by genome sequencing and EST analysis of the wheat pathogen Stagonospora nodorum.</title>
        <authorList>
            <person name="Hane J.K."/>
            <person name="Lowe R.G."/>
            <person name="Solomon P.S."/>
            <person name="Tan K.C."/>
            <person name="Schoch C.L."/>
            <person name="Spatafora J.W."/>
            <person name="Crous P.W."/>
            <person name="Kodira C."/>
            <person name="Birren B.W."/>
            <person name="Galagan J.E."/>
            <person name="Torriani S.F."/>
            <person name="McDonald B.A."/>
            <person name="Oliver R.P."/>
        </authorList>
    </citation>
    <scope>NUCLEOTIDE SEQUENCE [LARGE SCALE GENOMIC DNA]</scope>
    <source>
        <strain evidence="2">SN15 / ATCC MYA-4574 / FGSC 10173</strain>
    </source>
</reference>
<evidence type="ECO:0000313" key="1">
    <source>
        <dbReference type="EMBL" id="EAT82844.1"/>
    </source>
</evidence>
<sequence length="162" mass="17254">MPVVLPRYFTASRHSPSAARVTSAAVPLTAQTACSLQQTCFTPAGAVGARAVSFTALIAIGMTETIDIANKHELGLPQSLSPLPFVSAAVFMASMAWPSSLACACFCPFATLHERGSLPTIPLSHSNFMQPNIRFTAPTIIVSRPDCTALKAEQSKLWICQF</sequence>
<gene>
    <name evidence="1" type="ORF">SNOG_09579</name>
</gene>
<name>Q0UF85_PHANO</name>
<organism evidence="1 2">
    <name type="scientific">Phaeosphaeria nodorum (strain SN15 / ATCC MYA-4574 / FGSC 10173)</name>
    <name type="common">Glume blotch fungus</name>
    <name type="synonym">Parastagonospora nodorum</name>
    <dbReference type="NCBI Taxonomy" id="321614"/>
    <lineage>
        <taxon>Eukaryota</taxon>
        <taxon>Fungi</taxon>
        <taxon>Dikarya</taxon>
        <taxon>Ascomycota</taxon>
        <taxon>Pezizomycotina</taxon>
        <taxon>Dothideomycetes</taxon>
        <taxon>Pleosporomycetidae</taxon>
        <taxon>Pleosporales</taxon>
        <taxon>Pleosporineae</taxon>
        <taxon>Phaeosphaeriaceae</taxon>
        <taxon>Parastagonospora</taxon>
    </lineage>
</organism>
<dbReference type="Proteomes" id="UP000001055">
    <property type="component" value="Unassembled WGS sequence"/>
</dbReference>
<proteinExistence type="predicted"/>